<dbReference type="Proteomes" id="UP001217838">
    <property type="component" value="Unassembled WGS sequence"/>
</dbReference>
<accession>A0ABT5B7Q4</accession>
<proteinExistence type="predicted"/>
<dbReference type="RefSeq" id="WP_271999957.1">
    <property type="nucleotide sequence ID" value="NZ_JAQNDN010000010.1"/>
</dbReference>
<sequence length="206" mass="22764">MSRKLLLLAPALAFALPIVTSLPTMARPLATQAVETRWDDNDNDHDDDDDDDDHDNDNDEFIAIAVCFQAQLVLDDPDRSYSCDIVDGPTCLSRCTAEAVAPLCATELAGRAFGSEFTACQANRMATCRSQCDSGGAAFCSPEDAGMKTRRSDDNDDHDNDDDDDDNNDDDDILENIEIHKEDGFIFIDIEICFDLVVDEEDIDNR</sequence>
<feature type="signal peptide" evidence="2">
    <location>
        <begin position="1"/>
        <end position="26"/>
    </location>
</feature>
<name>A0ABT5B7Q4_9BACT</name>
<keyword evidence="4" id="KW-1185">Reference proteome</keyword>
<feature type="chain" id="PRO_5045214860" evidence="2">
    <location>
        <begin position="27"/>
        <end position="206"/>
    </location>
</feature>
<dbReference type="EMBL" id="JAQNDN010000010">
    <property type="protein sequence ID" value="MDC0670141.1"/>
    <property type="molecule type" value="Genomic_DNA"/>
</dbReference>
<reference evidence="3 4" key="1">
    <citation type="submission" date="2022-11" db="EMBL/GenBank/DDBJ databases">
        <title>Minimal conservation of predation-associated metabolite biosynthetic gene clusters underscores biosynthetic potential of Myxococcota including descriptions for ten novel species: Archangium lansinium sp. nov., Myxococcus landrumus sp. nov., Nannocystis bai.</title>
        <authorList>
            <person name="Ahearne A."/>
            <person name="Stevens C."/>
            <person name="Dowd S."/>
        </authorList>
    </citation>
    <scope>NUCLEOTIDE SEQUENCE [LARGE SCALE GENOMIC DNA]</scope>
    <source>
        <strain evidence="3 4">NCELM</strain>
    </source>
</reference>
<comment type="caution">
    <text evidence="3">The sequence shown here is derived from an EMBL/GenBank/DDBJ whole genome shotgun (WGS) entry which is preliminary data.</text>
</comment>
<evidence type="ECO:0000313" key="4">
    <source>
        <dbReference type="Proteomes" id="UP001217838"/>
    </source>
</evidence>
<gene>
    <name evidence="3" type="ORF">POL58_20475</name>
</gene>
<keyword evidence="2" id="KW-0732">Signal</keyword>
<feature type="region of interest" description="Disordered" evidence="1">
    <location>
        <begin position="34"/>
        <end position="56"/>
    </location>
</feature>
<protein>
    <submittedName>
        <fullName evidence="3">Uncharacterized protein</fullName>
    </submittedName>
</protein>
<feature type="compositionally biased region" description="Acidic residues" evidence="1">
    <location>
        <begin position="41"/>
        <end position="56"/>
    </location>
</feature>
<feature type="compositionally biased region" description="Acidic residues" evidence="1">
    <location>
        <begin position="154"/>
        <end position="171"/>
    </location>
</feature>
<evidence type="ECO:0000256" key="1">
    <source>
        <dbReference type="SAM" id="MobiDB-lite"/>
    </source>
</evidence>
<organism evidence="3 4">
    <name type="scientific">Nannocystis radixulma</name>
    <dbReference type="NCBI Taxonomy" id="2995305"/>
    <lineage>
        <taxon>Bacteria</taxon>
        <taxon>Pseudomonadati</taxon>
        <taxon>Myxococcota</taxon>
        <taxon>Polyangia</taxon>
        <taxon>Nannocystales</taxon>
        <taxon>Nannocystaceae</taxon>
        <taxon>Nannocystis</taxon>
    </lineage>
</organism>
<feature type="region of interest" description="Disordered" evidence="1">
    <location>
        <begin position="143"/>
        <end position="171"/>
    </location>
</feature>
<evidence type="ECO:0000313" key="3">
    <source>
        <dbReference type="EMBL" id="MDC0670141.1"/>
    </source>
</evidence>
<evidence type="ECO:0000256" key="2">
    <source>
        <dbReference type="SAM" id="SignalP"/>
    </source>
</evidence>